<evidence type="ECO:0000313" key="2">
    <source>
        <dbReference type="EMBL" id="TCD65527.1"/>
    </source>
</evidence>
<feature type="signal peptide" evidence="1">
    <location>
        <begin position="1"/>
        <end position="21"/>
    </location>
</feature>
<keyword evidence="3" id="KW-1185">Reference proteome</keyword>
<proteinExistence type="predicted"/>
<keyword evidence="1" id="KW-0732">Signal</keyword>
<gene>
    <name evidence="2" type="ORF">EIP91_002535</name>
</gene>
<dbReference type="EMBL" id="RWJN01000176">
    <property type="protein sequence ID" value="TCD65527.1"/>
    <property type="molecule type" value="Genomic_DNA"/>
</dbReference>
<organism evidence="2 3">
    <name type="scientific">Steccherinum ochraceum</name>
    <dbReference type="NCBI Taxonomy" id="92696"/>
    <lineage>
        <taxon>Eukaryota</taxon>
        <taxon>Fungi</taxon>
        <taxon>Dikarya</taxon>
        <taxon>Basidiomycota</taxon>
        <taxon>Agaricomycotina</taxon>
        <taxon>Agaricomycetes</taxon>
        <taxon>Polyporales</taxon>
        <taxon>Steccherinaceae</taxon>
        <taxon>Steccherinum</taxon>
    </lineage>
</organism>
<comment type="caution">
    <text evidence="2">The sequence shown here is derived from an EMBL/GenBank/DDBJ whole genome shotgun (WGS) entry which is preliminary data.</text>
</comment>
<dbReference type="Proteomes" id="UP000292702">
    <property type="component" value="Unassembled WGS sequence"/>
</dbReference>
<sequence>MHFSGVFALIVAAFVAAPALAGQVEPGLIKPGTVSGLAQKFDPNARVSSPCRRELQSYLTNVVAREL</sequence>
<evidence type="ECO:0000256" key="1">
    <source>
        <dbReference type="SAM" id="SignalP"/>
    </source>
</evidence>
<reference evidence="2 3" key="1">
    <citation type="submission" date="2018-11" db="EMBL/GenBank/DDBJ databases">
        <title>Genome assembly of Steccherinum ochraceum LE-BIN_3174, the white-rot fungus of the Steccherinaceae family (The Residual Polyporoid clade, Polyporales, Basidiomycota).</title>
        <authorList>
            <person name="Fedorova T.V."/>
            <person name="Glazunova O.A."/>
            <person name="Landesman E.O."/>
            <person name="Moiseenko K.V."/>
            <person name="Psurtseva N.V."/>
            <person name="Savinova O.S."/>
            <person name="Shakhova N.V."/>
            <person name="Tyazhelova T.V."/>
            <person name="Vasina D.V."/>
        </authorList>
    </citation>
    <scope>NUCLEOTIDE SEQUENCE [LARGE SCALE GENOMIC DNA]</scope>
    <source>
        <strain evidence="2 3">LE-BIN_3174</strain>
    </source>
</reference>
<dbReference type="AlphaFoldDB" id="A0A4V2MWA4"/>
<evidence type="ECO:0000313" key="3">
    <source>
        <dbReference type="Proteomes" id="UP000292702"/>
    </source>
</evidence>
<accession>A0A4V2MWA4</accession>
<feature type="chain" id="PRO_5020947589" evidence="1">
    <location>
        <begin position="22"/>
        <end position="67"/>
    </location>
</feature>
<protein>
    <submittedName>
        <fullName evidence="2">Uncharacterized protein</fullName>
    </submittedName>
</protein>
<name>A0A4V2MWA4_9APHY</name>